<proteinExistence type="predicted"/>
<reference evidence="2" key="1">
    <citation type="submission" date="2016-06" db="EMBL/GenBank/DDBJ databases">
        <authorList>
            <person name="Varghese N."/>
            <person name="Submissions Spin"/>
        </authorList>
    </citation>
    <scope>NUCLEOTIDE SEQUENCE [LARGE SCALE GENOMIC DNA]</scope>
    <source>
        <strain evidence="2">DSM 45431</strain>
    </source>
</reference>
<accession>A0A1C6RS28</accession>
<dbReference type="AlphaFoldDB" id="A0A1C6RS28"/>
<gene>
    <name evidence="1" type="ORF">GA0070624_1880</name>
</gene>
<sequence>MTVNTVTPGFWKEMWLAKSTTSRALLLGIGVRVLDPASVARLSGTWVYLGRFVHTFPTGM</sequence>
<name>A0A1C6RS28_9ACTN</name>
<keyword evidence="2" id="KW-1185">Reference proteome</keyword>
<dbReference type="EMBL" id="FMHV01000002">
    <property type="protein sequence ID" value="SCL19946.1"/>
    <property type="molecule type" value="Genomic_DNA"/>
</dbReference>
<organism evidence="1 2">
    <name type="scientific">Micromonospora rhizosphaerae</name>
    <dbReference type="NCBI Taxonomy" id="568872"/>
    <lineage>
        <taxon>Bacteria</taxon>
        <taxon>Bacillati</taxon>
        <taxon>Actinomycetota</taxon>
        <taxon>Actinomycetes</taxon>
        <taxon>Micromonosporales</taxon>
        <taxon>Micromonosporaceae</taxon>
        <taxon>Micromonospora</taxon>
    </lineage>
</organism>
<evidence type="ECO:0000313" key="2">
    <source>
        <dbReference type="Proteomes" id="UP000199413"/>
    </source>
</evidence>
<evidence type="ECO:0000313" key="1">
    <source>
        <dbReference type="EMBL" id="SCL19946.1"/>
    </source>
</evidence>
<protein>
    <submittedName>
        <fullName evidence="1">Uncharacterized protein</fullName>
    </submittedName>
</protein>
<dbReference type="Proteomes" id="UP000199413">
    <property type="component" value="Unassembled WGS sequence"/>
</dbReference>